<evidence type="ECO:0000256" key="1">
    <source>
        <dbReference type="SAM" id="Coils"/>
    </source>
</evidence>
<organism evidence="2">
    <name type="scientific">viral metagenome</name>
    <dbReference type="NCBI Taxonomy" id="1070528"/>
    <lineage>
        <taxon>unclassified sequences</taxon>
        <taxon>metagenomes</taxon>
        <taxon>organismal metagenomes</taxon>
    </lineage>
</organism>
<proteinExistence type="predicted"/>
<reference evidence="2" key="1">
    <citation type="submission" date="2020-03" db="EMBL/GenBank/DDBJ databases">
        <title>The deep terrestrial virosphere.</title>
        <authorList>
            <person name="Holmfeldt K."/>
            <person name="Nilsson E."/>
            <person name="Simone D."/>
            <person name="Lopez-Fernandez M."/>
            <person name="Wu X."/>
            <person name="de Brujin I."/>
            <person name="Lundin D."/>
            <person name="Andersson A."/>
            <person name="Bertilsson S."/>
            <person name="Dopson M."/>
        </authorList>
    </citation>
    <scope>NUCLEOTIDE SEQUENCE</scope>
    <source>
        <strain evidence="2">MM415B01690</strain>
    </source>
</reference>
<protein>
    <submittedName>
        <fullName evidence="2">Uncharacterized protein</fullName>
    </submittedName>
</protein>
<keyword evidence="1" id="KW-0175">Coiled coil</keyword>
<name>A0A6M3II50_9ZZZZ</name>
<sequence>MGLSPSEKSKVLGAVAGMSALEDRIDALEGIINSFDDVKKARERAEAREYREQEKQAEATRKAIAKADAEVRLNAAIAAEEKANKALEELKKARKAAGLEG</sequence>
<dbReference type="AlphaFoldDB" id="A0A6M3II50"/>
<accession>A0A6M3II50</accession>
<gene>
    <name evidence="2" type="ORF">MM415B01690_0013</name>
</gene>
<feature type="coiled-coil region" evidence="1">
    <location>
        <begin position="40"/>
        <end position="100"/>
    </location>
</feature>
<dbReference type="EMBL" id="MT141259">
    <property type="protein sequence ID" value="QJA57196.1"/>
    <property type="molecule type" value="Genomic_DNA"/>
</dbReference>
<evidence type="ECO:0000313" key="2">
    <source>
        <dbReference type="EMBL" id="QJA57196.1"/>
    </source>
</evidence>